<feature type="non-terminal residue" evidence="1">
    <location>
        <position position="1"/>
    </location>
</feature>
<proteinExistence type="predicted"/>
<gene>
    <name evidence="1" type="ORF">CITCOLO1_LOCUS14168</name>
</gene>
<protein>
    <submittedName>
        <fullName evidence="1">Uncharacterized protein</fullName>
    </submittedName>
</protein>
<reference evidence="1 2" key="1">
    <citation type="submission" date="2024-03" db="EMBL/GenBank/DDBJ databases">
        <authorList>
            <person name="Gkanogiannis A."/>
            <person name="Becerra Lopez-Lavalle L."/>
        </authorList>
    </citation>
    <scope>NUCLEOTIDE SEQUENCE [LARGE SCALE GENOMIC DNA]</scope>
</reference>
<sequence>HQKTKGKRRSEEGFKIHQFGTLLHLESKTQRFRTSLCQKIFNCLETLQVSEEEGSNKETNQEHDCAFADTGSPNCSIEAYWYGNDDRGSNHDNGTR</sequence>
<organism evidence="1 2">
    <name type="scientific">Citrullus colocynthis</name>
    <name type="common">colocynth</name>
    <dbReference type="NCBI Taxonomy" id="252529"/>
    <lineage>
        <taxon>Eukaryota</taxon>
        <taxon>Viridiplantae</taxon>
        <taxon>Streptophyta</taxon>
        <taxon>Embryophyta</taxon>
        <taxon>Tracheophyta</taxon>
        <taxon>Spermatophyta</taxon>
        <taxon>Magnoliopsida</taxon>
        <taxon>eudicotyledons</taxon>
        <taxon>Gunneridae</taxon>
        <taxon>Pentapetalae</taxon>
        <taxon>rosids</taxon>
        <taxon>fabids</taxon>
        <taxon>Cucurbitales</taxon>
        <taxon>Cucurbitaceae</taxon>
        <taxon>Benincaseae</taxon>
        <taxon>Citrullus</taxon>
    </lineage>
</organism>
<evidence type="ECO:0000313" key="2">
    <source>
        <dbReference type="Proteomes" id="UP001642487"/>
    </source>
</evidence>
<evidence type="ECO:0000313" key="1">
    <source>
        <dbReference type="EMBL" id="CAK9322057.1"/>
    </source>
</evidence>
<accession>A0ABP0YUD8</accession>
<name>A0ABP0YUD8_9ROSI</name>
<keyword evidence="2" id="KW-1185">Reference proteome</keyword>
<dbReference type="Proteomes" id="UP001642487">
    <property type="component" value="Chromosome 5"/>
</dbReference>
<dbReference type="EMBL" id="OZ021739">
    <property type="protein sequence ID" value="CAK9322057.1"/>
    <property type="molecule type" value="Genomic_DNA"/>
</dbReference>